<dbReference type="RefSeq" id="WP_115980926.1">
    <property type="nucleotide sequence ID" value="NZ_JAVDQS010000001.1"/>
</dbReference>
<sequence length="148" mass="17322">MPVSKSNYQNYTTIIYQLDEVKKTFRQYKKQGQELQQTVKEDFFPGLIRIEQNNGYNTFSGLNNLLRLRDASNWSVCTKLGLKPTGISNYYSTNIFVENKKKLCIVCYLKDNQFVELNVFPEFYPCKKSELTEKVKELTQSIAYKKGI</sequence>
<reference evidence="1 2" key="1">
    <citation type="submission" date="2023-07" db="EMBL/GenBank/DDBJ databases">
        <title>Sorghum-associated microbial communities from plants grown in Nebraska, USA.</title>
        <authorList>
            <person name="Schachtman D."/>
        </authorList>
    </citation>
    <scope>NUCLEOTIDE SEQUENCE [LARGE SCALE GENOMIC DNA]</scope>
    <source>
        <strain evidence="1 2">DS1709</strain>
    </source>
</reference>
<name>A0ABU1L984_9FLAO</name>
<comment type="caution">
    <text evidence="1">The sequence shown here is derived from an EMBL/GenBank/DDBJ whole genome shotgun (WGS) entry which is preliminary data.</text>
</comment>
<protein>
    <submittedName>
        <fullName evidence="1">Uncharacterized protein</fullName>
    </submittedName>
</protein>
<evidence type="ECO:0000313" key="2">
    <source>
        <dbReference type="Proteomes" id="UP001184853"/>
    </source>
</evidence>
<accession>A0ABU1L984</accession>
<dbReference type="EMBL" id="JAVDQS010000001">
    <property type="protein sequence ID" value="MDR6403278.1"/>
    <property type="molecule type" value="Genomic_DNA"/>
</dbReference>
<keyword evidence="2" id="KW-1185">Reference proteome</keyword>
<proteinExistence type="predicted"/>
<evidence type="ECO:0000313" key="1">
    <source>
        <dbReference type="EMBL" id="MDR6403278.1"/>
    </source>
</evidence>
<organism evidence="1 2">
    <name type="scientific">Chryseobacterium geocarposphaerae</name>
    <dbReference type="NCBI Taxonomy" id="1416776"/>
    <lineage>
        <taxon>Bacteria</taxon>
        <taxon>Pseudomonadati</taxon>
        <taxon>Bacteroidota</taxon>
        <taxon>Flavobacteriia</taxon>
        <taxon>Flavobacteriales</taxon>
        <taxon>Weeksellaceae</taxon>
        <taxon>Chryseobacterium group</taxon>
        <taxon>Chryseobacterium</taxon>
    </lineage>
</organism>
<gene>
    <name evidence="1" type="ORF">J2781_000182</name>
</gene>
<dbReference type="Proteomes" id="UP001184853">
    <property type="component" value="Unassembled WGS sequence"/>
</dbReference>